<dbReference type="EMBL" id="PCVM01000095">
    <property type="protein sequence ID" value="PIQ73161.1"/>
    <property type="molecule type" value="Genomic_DNA"/>
</dbReference>
<feature type="compositionally biased region" description="Polar residues" evidence="1">
    <location>
        <begin position="59"/>
        <end position="68"/>
    </location>
</feature>
<dbReference type="AlphaFoldDB" id="A0A2M6ITA0"/>
<keyword evidence="2" id="KW-0472">Membrane</keyword>
<evidence type="ECO:0000256" key="2">
    <source>
        <dbReference type="SAM" id="Phobius"/>
    </source>
</evidence>
<evidence type="ECO:0000313" key="3">
    <source>
        <dbReference type="EMBL" id="PIQ73161.1"/>
    </source>
</evidence>
<accession>A0A2M6ITA0</accession>
<evidence type="ECO:0000256" key="1">
    <source>
        <dbReference type="SAM" id="MobiDB-lite"/>
    </source>
</evidence>
<protein>
    <submittedName>
        <fullName evidence="3">Uncharacterized protein</fullName>
    </submittedName>
</protein>
<gene>
    <name evidence="3" type="ORF">COV58_03990</name>
</gene>
<sequence length="152" mass="16473">MNSKNHLLHKIDTNVIKTSKNWPIIVGVVVLTMVLGIGTGFGVNTLTSKSSSRKTTTTVNQKDSSGEMTSAGILDKNTFKDNAEGVLKEGGFEGEGTFHLERPGGDDQNVYLTSTTVDLSEFIDKKVSIWGATFDSEKAGWLMDVGFIEIVK</sequence>
<keyword evidence="2" id="KW-1133">Transmembrane helix</keyword>
<feature type="region of interest" description="Disordered" evidence="1">
    <location>
        <begin position="48"/>
        <end position="68"/>
    </location>
</feature>
<feature type="compositionally biased region" description="Low complexity" evidence="1">
    <location>
        <begin position="48"/>
        <end position="58"/>
    </location>
</feature>
<dbReference type="Proteomes" id="UP000231056">
    <property type="component" value="Unassembled WGS sequence"/>
</dbReference>
<proteinExistence type="predicted"/>
<reference evidence="3 4" key="1">
    <citation type="submission" date="2017-09" db="EMBL/GenBank/DDBJ databases">
        <title>Depth-based differentiation of microbial function through sediment-hosted aquifers and enrichment of novel symbionts in the deep terrestrial subsurface.</title>
        <authorList>
            <person name="Probst A.J."/>
            <person name="Ladd B."/>
            <person name="Jarett J.K."/>
            <person name="Geller-Mcgrath D.E."/>
            <person name="Sieber C.M."/>
            <person name="Emerson J.B."/>
            <person name="Anantharaman K."/>
            <person name="Thomas B.C."/>
            <person name="Malmstrom R."/>
            <person name="Stieglmeier M."/>
            <person name="Klingl A."/>
            <person name="Woyke T."/>
            <person name="Ryan C.M."/>
            <person name="Banfield J.F."/>
        </authorList>
    </citation>
    <scope>NUCLEOTIDE SEQUENCE [LARGE SCALE GENOMIC DNA]</scope>
    <source>
        <strain evidence="3">CG11_big_fil_rev_8_21_14_0_20_36_8</strain>
    </source>
</reference>
<keyword evidence="2" id="KW-0812">Transmembrane</keyword>
<name>A0A2M6ITA0_9BACT</name>
<feature type="transmembrane region" description="Helical" evidence="2">
    <location>
        <begin position="21"/>
        <end position="43"/>
    </location>
</feature>
<evidence type="ECO:0000313" key="4">
    <source>
        <dbReference type="Proteomes" id="UP000231056"/>
    </source>
</evidence>
<organism evidence="3 4">
    <name type="scientific">Candidatus Roizmanbacteria bacterium CG11_big_fil_rev_8_21_14_0_20_36_8</name>
    <dbReference type="NCBI Taxonomy" id="1974856"/>
    <lineage>
        <taxon>Bacteria</taxon>
        <taxon>Candidatus Roizmaniibacteriota</taxon>
    </lineage>
</organism>
<comment type="caution">
    <text evidence="3">The sequence shown here is derived from an EMBL/GenBank/DDBJ whole genome shotgun (WGS) entry which is preliminary data.</text>
</comment>